<evidence type="ECO:0008006" key="3">
    <source>
        <dbReference type="Google" id="ProtNLM"/>
    </source>
</evidence>
<name>A0A1I2D557_9BACT</name>
<evidence type="ECO:0000313" key="1">
    <source>
        <dbReference type="EMBL" id="SFE75639.1"/>
    </source>
</evidence>
<proteinExistence type="predicted"/>
<dbReference type="STRING" id="54.SAMN02745121_05387"/>
<reference evidence="2" key="1">
    <citation type="submission" date="2016-10" db="EMBL/GenBank/DDBJ databases">
        <authorList>
            <person name="Varghese N."/>
            <person name="Submissions S."/>
        </authorList>
    </citation>
    <scope>NUCLEOTIDE SEQUENCE [LARGE SCALE GENOMIC DNA]</scope>
    <source>
        <strain evidence="2">ATCC 25963</strain>
    </source>
</reference>
<protein>
    <recommendedName>
        <fullName evidence="3">Lipoprotein</fullName>
    </recommendedName>
</protein>
<evidence type="ECO:0000313" key="2">
    <source>
        <dbReference type="Proteomes" id="UP000199400"/>
    </source>
</evidence>
<dbReference type="EMBL" id="FOMX01000019">
    <property type="protein sequence ID" value="SFE75639.1"/>
    <property type="molecule type" value="Genomic_DNA"/>
</dbReference>
<dbReference type="RefSeq" id="WP_143140894.1">
    <property type="nucleotide sequence ID" value="NZ_FOMX01000019.1"/>
</dbReference>
<dbReference type="PROSITE" id="PS51257">
    <property type="entry name" value="PROKAR_LIPOPROTEIN"/>
    <property type="match status" value="1"/>
</dbReference>
<keyword evidence="2" id="KW-1185">Reference proteome</keyword>
<organism evidence="1 2">
    <name type="scientific">Nannocystis exedens</name>
    <dbReference type="NCBI Taxonomy" id="54"/>
    <lineage>
        <taxon>Bacteria</taxon>
        <taxon>Pseudomonadati</taxon>
        <taxon>Myxococcota</taxon>
        <taxon>Polyangia</taxon>
        <taxon>Nannocystales</taxon>
        <taxon>Nannocystaceae</taxon>
        <taxon>Nannocystis</taxon>
    </lineage>
</organism>
<gene>
    <name evidence="1" type="ORF">SAMN02745121_05387</name>
</gene>
<dbReference type="Proteomes" id="UP000199400">
    <property type="component" value="Unassembled WGS sequence"/>
</dbReference>
<accession>A0A1I2D557</accession>
<sequence length="227" mass="25170">MHVSSRRLAAVVLVGLHSTFGTGCAAPRDATVVRELPAVDWLAARVDELARVDLLRGAPPLAQARLGALDTELRVWIRTPARRALVEVRSGADGVTGEMWVFWSAPTQEEDDGMFAEYRDWIDCVDRRTGHGLGMCRPRPRQPVDWAMVAAKLQPAWKLPDQAKFAPPGEIDGQLLIIERRDGRRGEVVHWDIAAPIATDPGRKESAMAEEVWEALWDTLSLAEPPE</sequence>
<dbReference type="AlphaFoldDB" id="A0A1I2D557"/>